<accession>A0AAQ3TLD4</accession>
<dbReference type="AlphaFoldDB" id="A0AAQ3TLD4"/>
<dbReference type="PANTHER" id="PTHR47074:SF11">
    <property type="entry name" value="REVERSE TRANSCRIPTASE-LIKE PROTEIN"/>
    <property type="match status" value="1"/>
</dbReference>
<reference evidence="2 3" key="1">
    <citation type="submission" date="2024-02" db="EMBL/GenBank/DDBJ databases">
        <title>High-quality chromosome-scale genome assembly of Pensacola bahiagrass (Paspalum notatum Flugge var. saurae).</title>
        <authorList>
            <person name="Vega J.M."/>
            <person name="Podio M."/>
            <person name="Orjuela J."/>
            <person name="Siena L.A."/>
            <person name="Pessino S.C."/>
            <person name="Combes M.C."/>
            <person name="Mariac C."/>
            <person name="Albertini E."/>
            <person name="Pupilli F."/>
            <person name="Ortiz J.P.A."/>
            <person name="Leblanc O."/>
        </authorList>
    </citation>
    <scope>NUCLEOTIDE SEQUENCE [LARGE SCALE GENOMIC DNA]</scope>
    <source>
        <strain evidence="2">R1</strain>
        <tissue evidence="2">Leaf</tissue>
    </source>
</reference>
<evidence type="ECO:0000313" key="2">
    <source>
        <dbReference type="EMBL" id="WVZ75079.1"/>
    </source>
</evidence>
<name>A0AAQ3TLD4_PASNO</name>
<dbReference type="Gene3D" id="3.30.420.10">
    <property type="entry name" value="Ribonuclease H-like superfamily/Ribonuclease H"/>
    <property type="match status" value="1"/>
</dbReference>
<protein>
    <recommendedName>
        <fullName evidence="1">RNase H type-1 domain-containing protein</fullName>
    </recommendedName>
</protein>
<dbReference type="SUPFAM" id="SSF53098">
    <property type="entry name" value="Ribonuclease H-like"/>
    <property type="match status" value="1"/>
</dbReference>
<dbReference type="InterPro" id="IPR012337">
    <property type="entry name" value="RNaseH-like_sf"/>
</dbReference>
<dbReference type="InterPro" id="IPR036397">
    <property type="entry name" value="RNaseH_sf"/>
</dbReference>
<dbReference type="GO" id="GO:0003676">
    <property type="term" value="F:nucleic acid binding"/>
    <property type="evidence" value="ECO:0007669"/>
    <property type="project" value="InterPro"/>
</dbReference>
<gene>
    <name evidence="2" type="ORF">U9M48_023170</name>
</gene>
<dbReference type="Proteomes" id="UP001341281">
    <property type="component" value="Chromosome 05"/>
</dbReference>
<keyword evidence="3" id="KW-1185">Reference proteome</keyword>
<dbReference type="GO" id="GO:0004523">
    <property type="term" value="F:RNA-DNA hybrid ribonuclease activity"/>
    <property type="evidence" value="ECO:0007669"/>
    <property type="project" value="InterPro"/>
</dbReference>
<evidence type="ECO:0000313" key="3">
    <source>
        <dbReference type="Proteomes" id="UP001341281"/>
    </source>
</evidence>
<dbReference type="EMBL" id="CP144749">
    <property type="protein sequence ID" value="WVZ75079.1"/>
    <property type="molecule type" value="Genomic_DNA"/>
</dbReference>
<dbReference type="Pfam" id="PF13456">
    <property type="entry name" value="RVT_3"/>
    <property type="match status" value="1"/>
</dbReference>
<dbReference type="CDD" id="cd06222">
    <property type="entry name" value="RNase_H_like"/>
    <property type="match status" value="1"/>
</dbReference>
<dbReference type="InterPro" id="IPR044730">
    <property type="entry name" value="RNase_H-like_dom_plant"/>
</dbReference>
<dbReference type="InterPro" id="IPR052929">
    <property type="entry name" value="RNase_H-like_EbsB-rel"/>
</dbReference>
<evidence type="ECO:0000259" key="1">
    <source>
        <dbReference type="Pfam" id="PF13456"/>
    </source>
</evidence>
<dbReference type="InterPro" id="IPR002156">
    <property type="entry name" value="RNaseH_domain"/>
</dbReference>
<organism evidence="2 3">
    <name type="scientific">Paspalum notatum var. saurae</name>
    <dbReference type="NCBI Taxonomy" id="547442"/>
    <lineage>
        <taxon>Eukaryota</taxon>
        <taxon>Viridiplantae</taxon>
        <taxon>Streptophyta</taxon>
        <taxon>Embryophyta</taxon>
        <taxon>Tracheophyta</taxon>
        <taxon>Spermatophyta</taxon>
        <taxon>Magnoliopsida</taxon>
        <taxon>Liliopsida</taxon>
        <taxon>Poales</taxon>
        <taxon>Poaceae</taxon>
        <taxon>PACMAD clade</taxon>
        <taxon>Panicoideae</taxon>
        <taxon>Andropogonodae</taxon>
        <taxon>Paspaleae</taxon>
        <taxon>Paspalinae</taxon>
        <taxon>Paspalum</taxon>
    </lineage>
</organism>
<proteinExistence type="predicted"/>
<feature type="domain" description="RNase H type-1" evidence="1">
    <location>
        <begin position="133"/>
        <end position="233"/>
    </location>
</feature>
<dbReference type="PANTHER" id="PTHR47074">
    <property type="entry name" value="BNAC02G40300D PROTEIN"/>
    <property type="match status" value="1"/>
</dbReference>
<sequence length="266" mass="30221">MSISQEQVNREHILRYKLERLRDQHHVYWKQRAHIAWPTKGDRNTKFFHAQALERRRRNLVEKLEEGVGFVKGKQLKSYIANQYQQLFPTSIDAVSNAQMAEVLECVQSRVTQEMNEALMKPFMDDEIWAALEGEFLEGGSGNISRAASPLHAEAMAALYSLQHCAQLGMTKVILETDASILGRALKSLEMDRSPYGAMFLLIRDLMYWQFNECNISVCPRSCNKAADSLATYGACVLAPGSHEFMSQAPDFISLLLSRDKPEPMC</sequence>